<feature type="transmembrane region" description="Helical" evidence="6">
    <location>
        <begin position="117"/>
        <end position="137"/>
    </location>
</feature>
<evidence type="ECO:0000256" key="4">
    <source>
        <dbReference type="ARBA" id="ARBA00023136"/>
    </source>
</evidence>
<evidence type="ECO:0000256" key="1">
    <source>
        <dbReference type="ARBA" id="ARBA00004370"/>
    </source>
</evidence>
<keyword evidence="2 6" id="KW-0812">Transmembrane</keyword>
<organism evidence="8 9">
    <name type="scientific">Hypsibius exemplaris</name>
    <name type="common">Freshwater tardigrade</name>
    <dbReference type="NCBI Taxonomy" id="2072580"/>
    <lineage>
        <taxon>Eukaryota</taxon>
        <taxon>Metazoa</taxon>
        <taxon>Ecdysozoa</taxon>
        <taxon>Tardigrada</taxon>
        <taxon>Eutardigrada</taxon>
        <taxon>Parachela</taxon>
        <taxon>Hypsibioidea</taxon>
        <taxon>Hypsibiidae</taxon>
        <taxon>Hypsibius</taxon>
    </lineage>
</organism>
<accession>A0A1W0WQT7</accession>
<dbReference type="EMBL" id="MTYJ01000059">
    <property type="protein sequence ID" value="OQV17564.1"/>
    <property type="molecule type" value="Genomic_DNA"/>
</dbReference>
<dbReference type="GO" id="GO:0016020">
    <property type="term" value="C:membrane"/>
    <property type="evidence" value="ECO:0007669"/>
    <property type="project" value="UniProtKB-SubCell"/>
</dbReference>
<dbReference type="GO" id="GO:0016491">
    <property type="term" value="F:oxidoreductase activity"/>
    <property type="evidence" value="ECO:0007669"/>
    <property type="project" value="InterPro"/>
</dbReference>
<feature type="transmembrane region" description="Helical" evidence="6">
    <location>
        <begin position="77"/>
        <end position="97"/>
    </location>
</feature>
<protein>
    <submittedName>
        <fullName evidence="8">Lathosterol oxidase</fullName>
    </submittedName>
</protein>
<feature type="compositionally biased region" description="Basic and acidic residues" evidence="5">
    <location>
        <begin position="270"/>
        <end position="282"/>
    </location>
</feature>
<dbReference type="GO" id="GO:0005506">
    <property type="term" value="F:iron ion binding"/>
    <property type="evidence" value="ECO:0007669"/>
    <property type="project" value="InterPro"/>
</dbReference>
<feature type="region of interest" description="Disordered" evidence="5">
    <location>
        <begin position="270"/>
        <end position="303"/>
    </location>
</feature>
<dbReference type="Proteomes" id="UP000192578">
    <property type="component" value="Unassembled WGS sequence"/>
</dbReference>
<keyword evidence="4 6" id="KW-0472">Membrane</keyword>
<keyword evidence="9" id="KW-1185">Reference proteome</keyword>
<dbReference type="InterPro" id="IPR050307">
    <property type="entry name" value="Sterol_Desaturase_Related"/>
</dbReference>
<evidence type="ECO:0000259" key="7">
    <source>
        <dbReference type="Pfam" id="PF04116"/>
    </source>
</evidence>
<dbReference type="GO" id="GO:0008610">
    <property type="term" value="P:lipid biosynthetic process"/>
    <property type="evidence" value="ECO:0007669"/>
    <property type="project" value="InterPro"/>
</dbReference>
<dbReference type="InterPro" id="IPR006694">
    <property type="entry name" value="Fatty_acid_hydroxylase"/>
</dbReference>
<dbReference type="Pfam" id="PF04116">
    <property type="entry name" value="FA_hydroxylase"/>
    <property type="match status" value="1"/>
</dbReference>
<comment type="subcellular location">
    <subcellularLocation>
        <location evidence="1">Membrane</location>
    </subcellularLocation>
</comment>
<evidence type="ECO:0000256" key="2">
    <source>
        <dbReference type="ARBA" id="ARBA00022692"/>
    </source>
</evidence>
<proteinExistence type="predicted"/>
<evidence type="ECO:0000256" key="5">
    <source>
        <dbReference type="SAM" id="MobiDB-lite"/>
    </source>
</evidence>
<dbReference type="OrthoDB" id="408954at2759"/>
<evidence type="ECO:0000313" key="9">
    <source>
        <dbReference type="Proteomes" id="UP000192578"/>
    </source>
</evidence>
<dbReference type="AlphaFoldDB" id="A0A1W0WQT7"/>
<gene>
    <name evidence="8" type="ORF">BV898_08335</name>
</gene>
<sequence>MDIVLDLSDEHFFTPYVYPTFLSPQNLFRQLCSLSVIVILGGYALYFLTAALNYYLVFDHRLKLHPLYHKNQVKLEIACCLRSIPLMSFMSVIMFLAEVRGYSFLFDSFEETKFGRWSMVIYSVSFILFTDSLIYWIHRGLHSKYLYKRLHKTHHKWKIPTPFASHAFNPVDGFVQSLPYHIYVFLFPMHKWTYLGLFVFVNVWTVSIHDGNYRVPNFFKPIVNGSAHHMDHHIYYNYNYGQFFTLWDRIGRSYRTPSAFDGTGPIQQVERAEADRKRRQDQPEVPAPMLGNKKPGAGKWEESFTHVASVSGKKID</sequence>
<name>A0A1W0WQT7_HYPEX</name>
<comment type="caution">
    <text evidence="8">The sequence shown here is derived from an EMBL/GenBank/DDBJ whole genome shotgun (WGS) entry which is preliminary data.</text>
</comment>
<dbReference type="PANTHER" id="PTHR11863">
    <property type="entry name" value="STEROL DESATURASE"/>
    <property type="match status" value="1"/>
</dbReference>
<feature type="domain" description="Fatty acid hydroxylase" evidence="7">
    <location>
        <begin position="125"/>
        <end position="251"/>
    </location>
</feature>
<keyword evidence="3 6" id="KW-1133">Transmembrane helix</keyword>
<evidence type="ECO:0000256" key="3">
    <source>
        <dbReference type="ARBA" id="ARBA00022989"/>
    </source>
</evidence>
<reference evidence="9" key="1">
    <citation type="submission" date="2017-01" db="EMBL/GenBank/DDBJ databases">
        <title>Comparative genomics of anhydrobiosis in the tardigrade Hypsibius dujardini.</title>
        <authorList>
            <person name="Yoshida Y."/>
            <person name="Koutsovoulos G."/>
            <person name="Laetsch D."/>
            <person name="Stevens L."/>
            <person name="Kumar S."/>
            <person name="Horikawa D."/>
            <person name="Ishino K."/>
            <person name="Komine S."/>
            <person name="Tomita M."/>
            <person name="Blaxter M."/>
            <person name="Arakawa K."/>
        </authorList>
    </citation>
    <scope>NUCLEOTIDE SEQUENCE [LARGE SCALE GENOMIC DNA]</scope>
    <source>
        <strain evidence="9">Z151</strain>
    </source>
</reference>
<feature type="transmembrane region" description="Helical" evidence="6">
    <location>
        <begin position="34"/>
        <end position="56"/>
    </location>
</feature>
<evidence type="ECO:0000256" key="6">
    <source>
        <dbReference type="SAM" id="Phobius"/>
    </source>
</evidence>
<evidence type="ECO:0000313" key="8">
    <source>
        <dbReference type="EMBL" id="OQV17564.1"/>
    </source>
</evidence>